<feature type="transmembrane region" description="Helical" evidence="1">
    <location>
        <begin position="338"/>
        <end position="367"/>
    </location>
</feature>
<dbReference type="CDD" id="cd01650">
    <property type="entry name" value="RT_nLTR_like"/>
    <property type="match status" value="1"/>
</dbReference>
<feature type="transmembrane region" description="Helical" evidence="1">
    <location>
        <begin position="461"/>
        <end position="479"/>
    </location>
</feature>
<evidence type="ECO:0000313" key="4">
    <source>
        <dbReference type="Proteomes" id="UP000596660"/>
    </source>
</evidence>
<dbReference type="Proteomes" id="UP000596660">
    <property type="component" value="Unplaced"/>
</dbReference>
<evidence type="ECO:0000259" key="2">
    <source>
        <dbReference type="Pfam" id="PF00078"/>
    </source>
</evidence>
<dbReference type="Pfam" id="PF00078">
    <property type="entry name" value="RVT_1"/>
    <property type="match status" value="1"/>
</dbReference>
<feature type="transmembrane region" description="Helical" evidence="1">
    <location>
        <begin position="373"/>
        <end position="395"/>
    </location>
</feature>
<feature type="domain" description="Reverse transcriptase" evidence="2">
    <location>
        <begin position="151"/>
        <end position="281"/>
    </location>
</feature>
<dbReference type="AlphaFoldDB" id="A0A803N4X8"/>
<keyword evidence="4" id="KW-1185">Reference proteome</keyword>
<reference evidence="3" key="2">
    <citation type="submission" date="2021-03" db="UniProtKB">
        <authorList>
            <consortium name="EnsemblPlants"/>
        </authorList>
    </citation>
    <scope>IDENTIFICATION</scope>
</reference>
<keyword evidence="1" id="KW-0472">Membrane</keyword>
<keyword evidence="1" id="KW-1133">Transmembrane helix</keyword>
<evidence type="ECO:0000256" key="1">
    <source>
        <dbReference type="SAM" id="Phobius"/>
    </source>
</evidence>
<sequence length="480" mass="53147">MGCSFRQNSGAFQIYYGFPKFQFHNFKVGLHQFKVSNGDYTYVEKLKYYDCLGFKSSGKWLAVDAVLESAGPDCIVPGQATLVKLLEEDVKSSLWSIDDDKAPGPDGFSSKFFKASWDIIKSDICEAVLSFFDHGCLLKQVNNTFLTMVPKTEDAVYVSQFSPIACCNVLYKIISKLLCTRLKTVLPYLISENQSAFVEGRSILDNILVCQDMLKNYNNKRKAPRCTVKVDMRKAYDSVHWSFNKDMMVALNFPPQFVGWVMECVTTPYSVMLNGGLHGFFQREERFSHSPEKTAVYCGSMDSVKEEEILDGYGFIKGDFPFRYLGISLNANLCVRCCWLLCCVFGSLQAAFWLFGVAALFVAGWLVGATGVVLGYVQAVLLLVLLLLCLCCFCVTCCLSGLCSLLPAGVPALAGFWFCFWLLANAGFWLLFLFLHCCCCGCGFAVYVAAGCSLLVQAAGVFNAACCLFVLCLLPILAAA</sequence>
<proteinExistence type="predicted"/>
<protein>
    <recommendedName>
        <fullName evidence="2">Reverse transcriptase domain-containing protein</fullName>
    </recommendedName>
</protein>
<evidence type="ECO:0000313" key="3">
    <source>
        <dbReference type="EnsemblPlants" id="AUR62040612-RA:cds"/>
    </source>
</evidence>
<name>A0A803N4X8_CHEQI</name>
<dbReference type="InterPro" id="IPR052343">
    <property type="entry name" value="Retrotransposon-Effector_Assoc"/>
</dbReference>
<keyword evidence="1" id="KW-0812">Transmembrane</keyword>
<reference evidence="3" key="1">
    <citation type="journal article" date="2017" name="Nature">
        <title>The genome of Chenopodium quinoa.</title>
        <authorList>
            <person name="Jarvis D.E."/>
            <person name="Ho Y.S."/>
            <person name="Lightfoot D.J."/>
            <person name="Schmoeckel S.M."/>
            <person name="Li B."/>
            <person name="Borm T.J.A."/>
            <person name="Ohyanagi H."/>
            <person name="Mineta K."/>
            <person name="Michell C.T."/>
            <person name="Saber N."/>
            <person name="Kharbatia N.M."/>
            <person name="Rupper R.R."/>
            <person name="Sharp A.R."/>
            <person name="Dally N."/>
            <person name="Boughton B.A."/>
            <person name="Woo Y.H."/>
            <person name="Gao G."/>
            <person name="Schijlen E.G.W.M."/>
            <person name="Guo X."/>
            <person name="Momin A.A."/>
            <person name="Negrao S."/>
            <person name="Al-Babili S."/>
            <person name="Gehring C."/>
            <person name="Roessner U."/>
            <person name="Jung C."/>
            <person name="Murphy K."/>
            <person name="Arold S.T."/>
            <person name="Gojobori T."/>
            <person name="van der Linden C.G."/>
            <person name="van Loo E.N."/>
            <person name="Jellen E.N."/>
            <person name="Maughan P.J."/>
            <person name="Tester M."/>
        </authorList>
    </citation>
    <scope>NUCLEOTIDE SEQUENCE [LARGE SCALE GENOMIC DNA]</scope>
    <source>
        <strain evidence="3">cv. PI 614886</strain>
    </source>
</reference>
<organism evidence="3 4">
    <name type="scientific">Chenopodium quinoa</name>
    <name type="common">Quinoa</name>
    <dbReference type="NCBI Taxonomy" id="63459"/>
    <lineage>
        <taxon>Eukaryota</taxon>
        <taxon>Viridiplantae</taxon>
        <taxon>Streptophyta</taxon>
        <taxon>Embryophyta</taxon>
        <taxon>Tracheophyta</taxon>
        <taxon>Spermatophyta</taxon>
        <taxon>Magnoliopsida</taxon>
        <taxon>eudicotyledons</taxon>
        <taxon>Gunneridae</taxon>
        <taxon>Pentapetalae</taxon>
        <taxon>Caryophyllales</taxon>
        <taxon>Chenopodiaceae</taxon>
        <taxon>Chenopodioideae</taxon>
        <taxon>Atripliceae</taxon>
        <taxon>Chenopodium</taxon>
    </lineage>
</organism>
<dbReference type="Gramene" id="AUR62040612-RA">
    <property type="protein sequence ID" value="AUR62040612-RA:cds"/>
    <property type="gene ID" value="AUR62040612"/>
</dbReference>
<dbReference type="PANTHER" id="PTHR46890">
    <property type="entry name" value="NON-LTR RETROLELEMENT REVERSE TRANSCRIPTASE-LIKE PROTEIN-RELATED"/>
    <property type="match status" value="1"/>
</dbReference>
<dbReference type="InterPro" id="IPR000477">
    <property type="entry name" value="RT_dom"/>
</dbReference>
<accession>A0A803N4X8</accession>
<dbReference type="PANTHER" id="PTHR46890:SF1">
    <property type="entry name" value="REVERSE TRANSCRIPTASE DOMAIN-CONTAINING PROTEIN"/>
    <property type="match status" value="1"/>
</dbReference>
<dbReference type="EnsemblPlants" id="AUR62040612-RA">
    <property type="protein sequence ID" value="AUR62040612-RA:cds"/>
    <property type="gene ID" value="AUR62040612"/>
</dbReference>